<dbReference type="EMBL" id="JACHJQ010000008">
    <property type="protein sequence ID" value="MBB4910635.1"/>
    <property type="molecule type" value="Genomic_DNA"/>
</dbReference>
<accession>A0A7W7VI19</accession>
<protein>
    <submittedName>
        <fullName evidence="1">Uncharacterized protein</fullName>
    </submittedName>
</protein>
<dbReference type="AlphaFoldDB" id="A0A7W7VI19"/>
<comment type="caution">
    <text evidence="1">The sequence shown here is derived from an EMBL/GenBank/DDBJ whole genome shotgun (WGS) entry which is preliminary data.</text>
</comment>
<dbReference type="Proteomes" id="UP000520767">
    <property type="component" value="Unassembled WGS sequence"/>
</dbReference>
<reference evidence="1 2" key="1">
    <citation type="submission" date="2020-08" db="EMBL/GenBank/DDBJ databases">
        <title>Genomic Encyclopedia of Type Strains, Phase III (KMG-III): the genomes of soil and plant-associated and newly described type strains.</title>
        <authorList>
            <person name="Whitman W."/>
        </authorList>
    </citation>
    <scope>NUCLEOTIDE SEQUENCE [LARGE SCALE GENOMIC DNA]</scope>
    <source>
        <strain evidence="1 2">CECT 8960</strain>
    </source>
</reference>
<proteinExistence type="predicted"/>
<keyword evidence="2" id="KW-1185">Reference proteome</keyword>
<sequence>MLPWYQRGAAGRDFKPPCVEATDGWGLARCVGVSGVGAGDSVSEVSFDPGEVVWRSQWVQMSCAATRRSRSPGHFQRWS</sequence>
<name>A0A7W7VI19_9PSEU</name>
<evidence type="ECO:0000313" key="2">
    <source>
        <dbReference type="Proteomes" id="UP000520767"/>
    </source>
</evidence>
<evidence type="ECO:0000313" key="1">
    <source>
        <dbReference type="EMBL" id="MBB4910635.1"/>
    </source>
</evidence>
<organism evidence="1 2">
    <name type="scientific">Actinophytocola algeriensis</name>
    <dbReference type="NCBI Taxonomy" id="1768010"/>
    <lineage>
        <taxon>Bacteria</taxon>
        <taxon>Bacillati</taxon>
        <taxon>Actinomycetota</taxon>
        <taxon>Actinomycetes</taxon>
        <taxon>Pseudonocardiales</taxon>
        <taxon>Pseudonocardiaceae</taxon>
    </lineage>
</organism>
<gene>
    <name evidence="1" type="ORF">FHR82_006894</name>
</gene>